<comment type="catalytic activity">
    <reaction evidence="14 15">
        <text>L-lysyl(79)-[histone H3] + 3 S-adenosyl-L-methionine = N(6),N(6),N(6)-trimethyl-L-lysyl(79)-[histone H3] + 3 S-adenosyl-L-homocysteine + 3 H(+)</text>
        <dbReference type="Rhea" id="RHEA:60328"/>
        <dbReference type="Rhea" id="RHEA-COMP:15549"/>
        <dbReference type="Rhea" id="RHEA-COMP:15552"/>
        <dbReference type="ChEBI" id="CHEBI:15378"/>
        <dbReference type="ChEBI" id="CHEBI:29969"/>
        <dbReference type="ChEBI" id="CHEBI:57856"/>
        <dbReference type="ChEBI" id="CHEBI:59789"/>
        <dbReference type="ChEBI" id="CHEBI:61961"/>
        <dbReference type="EC" id="2.1.1.360"/>
    </reaction>
</comment>
<keyword evidence="5 15" id="KW-0489">Methyltransferase</keyword>
<feature type="domain" description="DOT1" evidence="17">
    <location>
        <begin position="192"/>
        <end position="512"/>
    </location>
</feature>
<evidence type="ECO:0000256" key="9">
    <source>
        <dbReference type="ARBA" id="ARBA00022853"/>
    </source>
</evidence>
<evidence type="ECO:0000256" key="8">
    <source>
        <dbReference type="ARBA" id="ARBA00022737"/>
    </source>
</evidence>
<evidence type="ECO:0000313" key="18">
    <source>
        <dbReference type="EMBL" id="KAK7510559.1"/>
    </source>
</evidence>
<dbReference type="Gene3D" id="1.10.260.170">
    <property type="match status" value="1"/>
</dbReference>
<evidence type="ECO:0000256" key="4">
    <source>
        <dbReference type="ARBA" id="ARBA00020987"/>
    </source>
</evidence>
<keyword evidence="9 15" id="KW-0156">Chromatin regulator</keyword>
<dbReference type="InterPro" id="IPR025789">
    <property type="entry name" value="DOT1_dom"/>
</dbReference>
<dbReference type="EMBL" id="JBBPHU010000014">
    <property type="protein sequence ID" value="KAK7510559.1"/>
    <property type="molecule type" value="Genomic_DNA"/>
</dbReference>
<proteinExistence type="inferred from homology"/>
<dbReference type="InterPro" id="IPR030445">
    <property type="entry name" value="H3-K79_meTrfase"/>
</dbReference>
<dbReference type="PANTHER" id="PTHR21451:SF0">
    <property type="entry name" value="HISTONE-LYSINE N-METHYLTRANSFERASE, H3 LYSINE-79 SPECIFIC"/>
    <property type="match status" value="1"/>
</dbReference>
<dbReference type="PROSITE" id="PS51569">
    <property type="entry name" value="DOT1"/>
    <property type="match status" value="1"/>
</dbReference>
<dbReference type="SUPFAM" id="SSF53335">
    <property type="entry name" value="S-adenosyl-L-methionine-dependent methyltransferases"/>
    <property type="match status" value="1"/>
</dbReference>
<feature type="region of interest" description="Disordered" evidence="16">
    <location>
        <begin position="1"/>
        <end position="119"/>
    </location>
</feature>
<evidence type="ECO:0000256" key="3">
    <source>
        <dbReference type="ARBA" id="ARBA00012190"/>
    </source>
</evidence>
<gene>
    <name evidence="18" type="ORF">IWZ03DRAFT_81291</name>
</gene>
<name>A0ABR1KC35_9PEZI</name>
<dbReference type="PANTHER" id="PTHR21451">
    <property type="entry name" value="HISTONE H3 METHYLTRANSFERASE"/>
    <property type="match status" value="1"/>
</dbReference>
<dbReference type="GO" id="GO:0032259">
    <property type="term" value="P:methylation"/>
    <property type="evidence" value="ECO:0007669"/>
    <property type="project" value="UniProtKB-KW"/>
</dbReference>
<keyword evidence="8" id="KW-0677">Repeat</keyword>
<dbReference type="InterPro" id="IPR021162">
    <property type="entry name" value="Dot1"/>
</dbReference>
<evidence type="ECO:0000256" key="5">
    <source>
        <dbReference type="ARBA" id="ARBA00022603"/>
    </source>
</evidence>
<evidence type="ECO:0000256" key="2">
    <source>
        <dbReference type="ARBA" id="ARBA00004123"/>
    </source>
</evidence>
<keyword evidence="6 15" id="KW-0808">Transferase</keyword>
<evidence type="ECO:0000256" key="1">
    <source>
        <dbReference type="ARBA" id="ARBA00003482"/>
    </source>
</evidence>
<protein>
    <recommendedName>
        <fullName evidence="4 15">Histone-lysine N-methyltransferase, H3 lysine-79 specific</fullName>
        <ecNumber evidence="3 15">2.1.1.360</ecNumber>
    </recommendedName>
    <alternativeName>
        <fullName evidence="13 15">Histone H3-K79 methyltransferase</fullName>
    </alternativeName>
</protein>
<comment type="subcellular location">
    <subcellularLocation>
        <location evidence="2 15">Nucleus</location>
    </subcellularLocation>
</comment>
<dbReference type="Proteomes" id="UP001363622">
    <property type="component" value="Unassembled WGS sequence"/>
</dbReference>
<comment type="function">
    <text evidence="1 15">Histone methyltransferase that specifically trimethylates histone H3 to form H3K79me3. This methylation is required for telomere silencing and for the pachytene checkpoint during the meiotic cell cycle by allowing the recruitment of RAD9 to double strand breaks. Nucleosomes are preferred as substrate compared to free histone.</text>
</comment>
<keyword evidence="7 15" id="KW-0949">S-adenosyl-L-methionine</keyword>
<dbReference type="PIRSF" id="PIRSF017570">
    <property type="entry name" value="Histone_H3-K79_MeTrfase"/>
    <property type="match status" value="1"/>
</dbReference>
<dbReference type="EC" id="2.1.1.360" evidence="3 15"/>
<evidence type="ECO:0000256" key="13">
    <source>
        <dbReference type="ARBA" id="ARBA00029821"/>
    </source>
</evidence>
<keyword evidence="11 15" id="KW-0804">Transcription</keyword>
<dbReference type="InterPro" id="IPR029063">
    <property type="entry name" value="SAM-dependent_MTases_sf"/>
</dbReference>
<feature type="compositionally biased region" description="Low complexity" evidence="16">
    <location>
        <begin position="18"/>
        <end position="30"/>
    </location>
</feature>
<evidence type="ECO:0000256" key="15">
    <source>
        <dbReference type="PIRNR" id="PIRNR017570"/>
    </source>
</evidence>
<evidence type="ECO:0000259" key="17">
    <source>
        <dbReference type="PROSITE" id="PS51569"/>
    </source>
</evidence>
<comment type="similarity">
    <text evidence="15">Belongs to the class I-like SAM-binding methyltransferase superfamily. DOT1 family.</text>
</comment>
<feature type="compositionally biased region" description="Polar residues" evidence="16">
    <location>
        <begin position="51"/>
        <end position="64"/>
    </location>
</feature>
<dbReference type="Gene3D" id="3.40.50.150">
    <property type="entry name" value="Vaccinia Virus protein VP39"/>
    <property type="match status" value="1"/>
</dbReference>
<keyword evidence="12 15" id="KW-0539">Nucleus</keyword>
<feature type="compositionally biased region" description="Pro residues" evidence="16">
    <location>
        <begin position="31"/>
        <end position="45"/>
    </location>
</feature>
<organism evidence="18 19">
    <name type="scientific">Phyllosticta citriasiana</name>
    <dbReference type="NCBI Taxonomy" id="595635"/>
    <lineage>
        <taxon>Eukaryota</taxon>
        <taxon>Fungi</taxon>
        <taxon>Dikarya</taxon>
        <taxon>Ascomycota</taxon>
        <taxon>Pezizomycotina</taxon>
        <taxon>Dothideomycetes</taxon>
        <taxon>Dothideomycetes incertae sedis</taxon>
        <taxon>Botryosphaeriales</taxon>
        <taxon>Phyllostictaceae</taxon>
        <taxon>Phyllosticta</taxon>
    </lineage>
</organism>
<evidence type="ECO:0000256" key="14">
    <source>
        <dbReference type="ARBA" id="ARBA00047770"/>
    </source>
</evidence>
<dbReference type="GO" id="GO:0008168">
    <property type="term" value="F:methyltransferase activity"/>
    <property type="evidence" value="ECO:0007669"/>
    <property type="project" value="UniProtKB-KW"/>
</dbReference>
<evidence type="ECO:0000256" key="7">
    <source>
        <dbReference type="ARBA" id="ARBA00022691"/>
    </source>
</evidence>
<dbReference type="CDD" id="cd02440">
    <property type="entry name" value="AdoMet_MTases"/>
    <property type="match status" value="1"/>
</dbReference>
<sequence>MNIDFSKKPTTRVVKTLAPVKRSSSSSSNPPASPQPASRPRPKLPAPSSRLPPNTTRSVSSPTRRNAPAASLSTDGKRWTLTKRKAPTPATPMSWGDSSEGSEDERLTPRKRVRGSDSLEPDVMRRIRLKDSGDDAPMALRFLHGADLVTREDWKDKDVSGFDLKKDFKPAFEGLDEIPTVELQYPSRAQRERFSLVYPRDNEGYKPLEDIIQSVETICKYYFPHEAEELLDDGTGFPRRLKRAIQQQSFTSFKDVLEEFNRLVYDALTSGKTNKAIDEMQSMPLPLTEYILSQTYARTVSPRVSSLRRYEAGSNNVYGELLPRFVHRIFQETRLKSDQVFVDLGSGVGNVALQAALEVGCESWGIESMPNPSHCAALQKREIAQRARLWNISIGKIHLLADDFLDNAEIGQVLNRADVIIVNNKAFSPKLNGALLDRFLDLKEGAKIVSLKPFVDPDHEIKSFNINDRVNLFRSVEREYFSDSVSWTNEGGKYYIQTKDRSRLDDFLASSRRRK</sequence>
<evidence type="ECO:0000256" key="16">
    <source>
        <dbReference type="SAM" id="MobiDB-lite"/>
    </source>
</evidence>
<accession>A0ABR1KC35</accession>
<evidence type="ECO:0000313" key="19">
    <source>
        <dbReference type="Proteomes" id="UP001363622"/>
    </source>
</evidence>
<dbReference type="Pfam" id="PF08123">
    <property type="entry name" value="DOT1"/>
    <property type="match status" value="1"/>
</dbReference>
<feature type="compositionally biased region" description="Basic and acidic residues" evidence="16">
    <location>
        <begin position="104"/>
        <end position="119"/>
    </location>
</feature>
<keyword evidence="19" id="KW-1185">Reference proteome</keyword>
<evidence type="ECO:0000256" key="10">
    <source>
        <dbReference type="ARBA" id="ARBA00023015"/>
    </source>
</evidence>
<comment type="caution">
    <text evidence="18">The sequence shown here is derived from an EMBL/GenBank/DDBJ whole genome shotgun (WGS) entry which is preliminary data.</text>
</comment>
<keyword evidence="10 15" id="KW-0805">Transcription regulation</keyword>
<evidence type="ECO:0000256" key="12">
    <source>
        <dbReference type="ARBA" id="ARBA00023242"/>
    </source>
</evidence>
<evidence type="ECO:0000256" key="6">
    <source>
        <dbReference type="ARBA" id="ARBA00022679"/>
    </source>
</evidence>
<reference evidence="18 19" key="1">
    <citation type="submission" date="2024-04" db="EMBL/GenBank/DDBJ databases">
        <title>Phyllosticta paracitricarpa is synonymous to the EU quarantine fungus P. citricarpa based on phylogenomic analyses.</title>
        <authorList>
            <consortium name="Lawrence Berkeley National Laboratory"/>
            <person name="Van Ingen-Buijs V.A."/>
            <person name="Van Westerhoven A.C."/>
            <person name="Haridas S."/>
            <person name="Skiadas P."/>
            <person name="Martin F."/>
            <person name="Groenewald J.Z."/>
            <person name="Crous P.W."/>
            <person name="Seidl M.F."/>
        </authorList>
    </citation>
    <scope>NUCLEOTIDE SEQUENCE [LARGE SCALE GENOMIC DNA]</scope>
    <source>
        <strain evidence="18 19">CBS 123371</strain>
    </source>
</reference>
<evidence type="ECO:0000256" key="11">
    <source>
        <dbReference type="ARBA" id="ARBA00023163"/>
    </source>
</evidence>